<dbReference type="InterPro" id="IPR004843">
    <property type="entry name" value="Calcineurin-like_PHP"/>
</dbReference>
<organism evidence="2 3">
    <name type="scientific">Methylogaea oryzae</name>
    <dbReference type="NCBI Taxonomy" id="1295382"/>
    <lineage>
        <taxon>Bacteria</taxon>
        <taxon>Pseudomonadati</taxon>
        <taxon>Pseudomonadota</taxon>
        <taxon>Gammaproteobacteria</taxon>
        <taxon>Methylococcales</taxon>
        <taxon>Methylococcaceae</taxon>
        <taxon>Methylogaea</taxon>
    </lineage>
</organism>
<evidence type="ECO:0000259" key="1">
    <source>
        <dbReference type="Pfam" id="PF00149"/>
    </source>
</evidence>
<feature type="domain" description="Calcineurin-like phosphoesterase" evidence="1">
    <location>
        <begin position="70"/>
        <end position="301"/>
    </location>
</feature>
<dbReference type="RefSeq" id="WP_221046892.1">
    <property type="nucleotide sequence ID" value="NZ_AP019782.1"/>
</dbReference>
<name>A0A8D4VPA8_9GAMM</name>
<sequence length="391" mass="41662">MPMPPLKRRTAVFLACIAALCCGGGETVAQSRETAAEPVALSFVFFGCNRLDKDGAEATDSKSTANVAQLLQSFQDIARLPRLPQYVFLAGDIVKAKKPGTDALAKQLSAWVKLATNPKKNPLIGKGVPLVAFTGNHELLVNQDDGDCKYAQCPNPPAYAYWPQFMESNPAHYDFIAGDNGPKQGGPDGLLGDESRLSYSLLSGDTLFVVLNTDSRIDRDTIGDVPLDWLKQQLQAAQRDSAVRHVFVMGHKPLQSSDKGGDPGDRTIRPDEAGAFYALLNDPAGDGSPSKVRAYLAAHAHEWSHTAELTVGGVSGKIPQIVAGNGGSPPNSAWQGKDAYFGYTLVEIGGDGTITAKSYGRPIQAPYYQQNTSPATLRAVYTLGTQAATAP</sequence>
<reference evidence="2" key="1">
    <citation type="submission" date="2019-06" db="EMBL/GenBank/DDBJ databases">
        <title>Complete genome sequence of Methylogaea oryzae strain JCM16910.</title>
        <authorList>
            <person name="Asakawa S."/>
        </authorList>
    </citation>
    <scope>NUCLEOTIDE SEQUENCE</scope>
    <source>
        <strain evidence="2">E10</strain>
    </source>
</reference>
<proteinExistence type="predicted"/>
<dbReference type="GO" id="GO:0016787">
    <property type="term" value="F:hydrolase activity"/>
    <property type="evidence" value="ECO:0007669"/>
    <property type="project" value="InterPro"/>
</dbReference>
<dbReference type="KEGG" id="moz:MoryE10_18920"/>
<keyword evidence="3" id="KW-1185">Reference proteome</keyword>
<dbReference type="Proteomes" id="UP000824988">
    <property type="component" value="Chromosome"/>
</dbReference>
<accession>A0A8D4VPA8</accession>
<dbReference type="EMBL" id="AP019782">
    <property type="protein sequence ID" value="BBL71286.1"/>
    <property type="molecule type" value="Genomic_DNA"/>
</dbReference>
<dbReference type="InterPro" id="IPR051918">
    <property type="entry name" value="STPP_CPPED1"/>
</dbReference>
<dbReference type="AlphaFoldDB" id="A0A8D4VPA8"/>
<dbReference type="Pfam" id="PF00149">
    <property type="entry name" value="Metallophos"/>
    <property type="match status" value="1"/>
</dbReference>
<protein>
    <recommendedName>
        <fullName evidence="1">Calcineurin-like phosphoesterase domain-containing protein</fullName>
    </recommendedName>
</protein>
<gene>
    <name evidence="2" type="ORF">MoryE10_18920</name>
</gene>
<dbReference type="PANTHER" id="PTHR43143">
    <property type="entry name" value="METALLOPHOSPHOESTERASE, CALCINEURIN SUPERFAMILY"/>
    <property type="match status" value="1"/>
</dbReference>
<dbReference type="PANTHER" id="PTHR43143:SF1">
    <property type="entry name" value="SERINE_THREONINE-PROTEIN PHOSPHATASE CPPED1"/>
    <property type="match status" value="1"/>
</dbReference>
<evidence type="ECO:0000313" key="2">
    <source>
        <dbReference type="EMBL" id="BBL71286.1"/>
    </source>
</evidence>
<evidence type="ECO:0000313" key="3">
    <source>
        <dbReference type="Proteomes" id="UP000824988"/>
    </source>
</evidence>